<evidence type="ECO:0000256" key="5">
    <source>
        <dbReference type="ARBA" id="ARBA00022777"/>
    </source>
</evidence>
<feature type="transmembrane region" description="Helical" evidence="8">
    <location>
        <begin position="34"/>
        <end position="54"/>
    </location>
</feature>
<keyword evidence="8" id="KW-0472">Membrane</keyword>
<dbReference type="EMBL" id="MUGX01000062">
    <property type="protein sequence ID" value="OXA82969.1"/>
    <property type="molecule type" value="Genomic_DNA"/>
</dbReference>
<evidence type="ECO:0000256" key="6">
    <source>
        <dbReference type="ARBA" id="ARBA00022840"/>
    </source>
</evidence>
<evidence type="ECO:0000256" key="4">
    <source>
        <dbReference type="ARBA" id="ARBA00022741"/>
    </source>
</evidence>
<proteinExistence type="predicted"/>
<dbReference type="PANTHER" id="PTHR43065">
    <property type="entry name" value="SENSOR HISTIDINE KINASE"/>
    <property type="match status" value="1"/>
</dbReference>
<dbReference type="InterPro" id="IPR003594">
    <property type="entry name" value="HATPase_dom"/>
</dbReference>
<dbReference type="InterPro" id="IPR036890">
    <property type="entry name" value="HATPase_C_sf"/>
</dbReference>
<dbReference type="PRINTS" id="PR00344">
    <property type="entry name" value="BCTRLSENSOR"/>
</dbReference>
<evidence type="ECO:0000256" key="8">
    <source>
        <dbReference type="SAM" id="Phobius"/>
    </source>
</evidence>
<feature type="domain" description="Histidine kinase" evidence="9">
    <location>
        <begin position="230"/>
        <end position="425"/>
    </location>
</feature>
<keyword evidence="8" id="KW-0812">Transmembrane</keyword>
<dbReference type="SMART" id="SM00387">
    <property type="entry name" value="HATPase_c"/>
    <property type="match status" value="1"/>
</dbReference>
<gene>
    <name evidence="10" type="ORF">B0A73_22630</name>
</gene>
<keyword evidence="4" id="KW-0547">Nucleotide-binding</keyword>
<keyword evidence="8" id="KW-1133">Transmembrane helix</keyword>
<organism evidence="10 11">
    <name type="scientific">Flavobacterium hibernum</name>
    <dbReference type="NCBI Taxonomy" id="37752"/>
    <lineage>
        <taxon>Bacteria</taxon>
        <taxon>Pseudomonadati</taxon>
        <taxon>Bacteroidota</taxon>
        <taxon>Flavobacteriia</taxon>
        <taxon>Flavobacteriales</taxon>
        <taxon>Flavobacteriaceae</taxon>
        <taxon>Flavobacterium</taxon>
    </lineage>
</organism>
<evidence type="ECO:0000313" key="10">
    <source>
        <dbReference type="EMBL" id="OXA82969.1"/>
    </source>
</evidence>
<keyword evidence="11" id="KW-1185">Reference proteome</keyword>
<keyword evidence="6" id="KW-0067">ATP-binding</keyword>
<evidence type="ECO:0000256" key="1">
    <source>
        <dbReference type="ARBA" id="ARBA00000085"/>
    </source>
</evidence>
<dbReference type="PROSITE" id="PS50109">
    <property type="entry name" value="HIS_KIN"/>
    <property type="match status" value="1"/>
</dbReference>
<evidence type="ECO:0000256" key="3">
    <source>
        <dbReference type="ARBA" id="ARBA00022679"/>
    </source>
</evidence>
<protein>
    <recommendedName>
        <fullName evidence="2">histidine kinase</fullName>
        <ecNumber evidence="2">2.7.13.3</ecNumber>
    </recommendedName>
</protein>
<sequence>MKNWKFYNALFARVLFVMILFFFCSFLIFKMFYYNAFLVGFFGVLMLFEMYFFVKNRLLFYDRTLISMLQKDFSTNFPEENKKDNFKNLYLLYESLKDQQQDQTSKEIVYQSILNSIDTAALILEKEGEEWNIFLMNDCFSSLFKVPKVSHWKYLKNYLPSLCSEIENVGFSDLKSAISIKIEEQDLQTFVLQTSRAKSYNKEYFIILLDSIQCVIEKKEKEAWINLMKIISHELMNSLTPIRALSQNLLHIVDQEKLDDDDFDDIKSSISTIINRSDHLQVFVENYRKLAMLPTPTKIMTPINSLFDDCLRIMAPILKAENIELVNEINSSRSILIDKNQIEQVIINLITNSIYALKEKSEKKIFLSSYTENNRFFIIISDNGKGIDSEIRDKVFLPFFTTRKDGAGIGLTLSKNIIEAHGGYL</sequence>
<dbReference type="InterPro" id="IPR005467">
    <property type="entry name" value="His_kinase_dom"/>
</dbReference>
<evidence type="ECO:0000256" key="2">
    <source>
        <dbReference type="ARBA" id="ARBA00012438"/>
    </source>
</evidence>
<evidence type="ECO:0000313" key="11">
    <source>
        <dbReference type="Proteomes" id="UP000198302"/>
    </source>
</evidence>
<accession>A0ABX4BWE4</accession>
<dbReference type="SUPFAM" id="SSF55874">
    <property type="entry name" value="ATPase domain of HSP90 chaperone/DNA topoisomerase II/histidine kinase"/>
    <property type="match status" value="1"/>
</dbReference>
<dbReference type="GO" id="GO:0016301">
    <property type="term" value="F:kinase activity"/>
    <property type="evidence" value="ECO:0007669"/>
    <property type="project" value="UniProtKB-KW"/>
</dbReference>
<comment type="catalytic activity">
    <reaction evidence="1">
        <text>ATP + protein L-histidine = ADP + protein N-phospho-L-histidine.</text>
        <dbReference type="EC" id="2.7.13.3"/>
    </reaction>
</comment>
<keyword evidence="5 10" id="KW-0418">Kinase</keyword>
<dbReference type="Proteomes" id="UP000198302">
    <property type="component" value="Unassembled WGS sequence"/>
</dbReference>
<evidence type="ECO:0000256" key="7">
    <source>
        <dbReference type="ARBA" id="ARBA00023012"/>
    </source>
</evidence>
<feature type="transmembrane region" description="Helical" evidence="8">
    <location>
        <begin position="7"/>
        <end position="28"/>
    </location>
</feature>
<keyword evidence="3" id="KW-0808">Transferase</keyword>
<dbReference type="InterPro" id="IPR004358">
    <property type="entry name" value="Sig_transdc_His_kin-like_C"/>
</dbReference>
<keyword evidence="7" id="KW-0902">Two-component regulatory system</keyword>
<dbReference type="EC" id="2.7.13.3" evidence="2"/>
<dbReference type="Gene3D" id="3.30.565.10">
    <property type="entry name" value="Histidine kinase-like ATPase, C-terminal domain"/>
    <property type="match status" value="1"/>
</dbReference>
<feature type="non-terminal residue" evidence="10">
    <location>
        <position position="425"/>
    </location>
</feature>
<dbReference type="Pfam" id="PF02518">
    <property type="entry name" value="HATPase_c"/>
    <property type="match status" value="1"/>
</dbReference>
<dbReference type="PANTHER" id="PTHR43065:SF46">
    <property type="entry name" value="C4-DICARBOXYLATE TRANSPORT SENSOR PROTEIN DCTB"/>
    <property type="match status" value="1"/>
</dbReference>
<name>A0ABX4BWE4_9FLAO</name>
<comment type="caution">
    <text evidence="10">The sequence shown here is derived from an EMBL/GenBank/DDBJ whole genome shotgun (WGS) entry which is preliminary data.</text>
</comment>
<reference evidence="10 11" key="1">
    <citation type="submission" date="2016-11" db="EMBL/GenBank/DDBJ databases">
        <title>Whole genomes of Flavobacteriaceae.</title>
        <authorList>
            <person name="Stine C."/>
            <person name="Li C."/>
            <person name="Tadesse D."/>
        </authorList>
    </citation>
    <scope>NUCLEOTIDE SEQUENCE [LARGE SCALE GENOMIC DNA]</scope>
    <source>
        <strain evidence="10 11">ATCC 51468</strain>
    </source>
</reference>
<dbReference type="RefSeq" id="WP_089081988.1">
    <property type="nucleotide sequence ID" value="NZ_MUGX01000062.1"/>
</dbReference>
<evidence type="ECO:0000259" key="9">
    <source>
        <dbReference type="PROSITE" id="PS50109"/>
    </source>
</evidence>